<dbReference type="KEGG" id="cle:Clole_2786"/>
<dbReference type="KEGG" id="cle:Clole_0798"/>
<dbReference type="PANTHER" id="PTHR39196">
    <property type="entry name" value="PRIMOSOME, DNAD SUBUNIT"/>
    <property type="match status" value="1"/>
</dbReference>
<dbReference type="InterPro" id="IPR025400">
    <property type="entry name" value="Lin1244/Lin1753-like_N"/>
</dbReference>
<evidence type="ECO:0000313" key="2">
    <source>
        <dbReference type="EMBL" id="ADZ82531.1"/>
    </source>
</evidence>
<dbReference type="Pfam" id="PF14297">
    <property type="entry name" value="Lin1244_N"/>
    <property type="match status" value="1"/>
</dbReference>
<organism evidence="3 4">
    <name type="scientific">Cellulosilyticum lentocellum (strain ATCC 49066 / DSM 5427 / NCIMB 11756 / RHM5)</name>
    <name type="common">Clostridium lentocellum</name>
    <dbReference type="NCBI Taxonomy" id="642492"/>
    <lineage>
        <taxon>Bacteria</taxon>
        <taxon>Bacillati</taxon>
        <taxon>Bacillota</taxon>
        <taxon>Clostridia</taxon>
        <taxon>Lachnospirales</taxon>
        <taxon>Cellulosilyticaceae</taxon>
        <taxon>Cellulosilyticum</taxon>
    </lineage>
</organism>
<evidence type="ECO:0000313" key="4">
    <source>
        <dbReference type="Proteomes" id="UP000008467"/>
    </source>
</evidence>
<dbReference type="STRING" id="642492.Clole_0798"/>
<dbReference type="EMBL" id="CP002582">
    <property type="protein sequence ID" value="ADZ82531.1"/>
    <property type="molecule type" value="Genomic_DNA"/>
</dbReference>
<dbReference type="PANTHER" id="PTHR39196:SF1">
    <property type="entry name" value="PRIMOSOME, DNAD SUBUNIT"/>
    <property type="match status" value="1"/>
</dbReference>
<gene>
    <name evidence="2" type="ordered locus">Clole_0798</name>
    <name evidence="3" type="ordered locus">Clole_2786</name>
</gene>
<dbReference type="EMBL" id="CP002582">
    <property type="protein sequence ID" value="ADZ84485.1"/>
    <property type="molecule type" value="Genomic_DNA"/>
</dbReference>
<dbReference type="Proteomes" id="UP000008467">
    <property type="component" value="Chromosome"/>
</dbReference>
<name>F2JK70_CELLD</name>
<evidence type="ECO:0000313" key="3">
    <source>
        <dbReference type="EMBL" id="ADZ84485.1"/>
    </source>
</evidence>
<accession>F2JK70</accession>
<feature type="domain" description="Lin1244/Lin1753-like N-terminal" evidence="1">
    <location>
        <begin position="11"/>
        <end position="103"/>
    </location>
</feature>
<dbReference type="HOGENOM" id="CLU_074315_1_2_9"/>
<proteinExistence type="predicted"/>
<sequence length="272" mass="31387">MARPKKIGIDYFPLDVTAGIDDEIELLEAKFGLVGFAIFIKLLQAIYKNGYYSNWTEKEQLLFVKRVNVEGTLVNDVINTCLQWKLFNSNLFEQYQILTSHGIQQRFLLAVGRRVSVELDEKYILLSEKEISETKTIVNVTKTTVNACKNTQSKVKESKVKESRVNNKDISRFTPPTLEEIKSYCKERNNTIDAEIFIDFYSSKGWMIGKNKMKDWKAAIRTWERKSDNGSYTGSAPKNTSNVEYESEIDRALRVYGRTTADLKLEDEKLPF</sequence>
<evidence type="ECO:0000259" key="1">
    <source>
        <dbReference type="Pfam" id="PF14297"/>
    </source>
</evidence>
<dbReference type="eggNOG" id="COG3935">
    <property type="taxonomic scope" value="Bacteria"/>
</dbReference>
<dbReference type="AlphaFoldDB" id="F2JK70"/>
<reference evidence="3 4" key="1">
    <citation type="journal article" date="2011" name="J. Bacteriol.">
        <title>Complete genome sequence of the cellulose-degrading bacterium Cellulosilyticum lentocellum.</title>
        <authorList>
            <consortium name="US DOE Joint Genome Institute"/>
            <person name="Miller D.A."/>
            <person name="Suen G."/>
            <person name="Bruce D."/>
            <person name="Copeland A."/>
            <person name="Cheng J.F."/>
            <person name="Detter C."/>
            <person name="Goodwin L.A."/>
            <person name="Han C.S."/>
            <person name="Hauser L.J."/>
            <person name="Land M.L."/>
            <person name="Lapidus A."/>
            <person name="Lucas S."/>
            <person name="Meincke L."/>
            <person name="Pitluck S."/>
            <person name="Tapia R."/>
            <person name="Teshima H."/>
            <person name="Woyke T."/>
            <person name="Fox B.G."/>
            <person name="Angert E.R."/>
            <person name="Currie C.R."/>
        </authorList>
    </citation>
    <scope>NUCLEOTIDE SEQUENCE [LARGE SCALE GENOMIC DNA]</scope>
    <source>
        <strain evidence="4">ATCC 49066 / DSM 5427 / NCIMB 11756 / RHM5</strain>
        <strain evidence="3">DSM 5427</strain>
    </source>
</reference>
<protein>
    <recommendedName>
        <fullName evidence="1">Lin1244/Lin1753-like N-terminal domain-containing protein</fullName>
    </recommendedName>
</protein>
<keyword evidence="4" id="KW-1185">Reference proteome</keyword>
<dbReference type="RefSeq" id="WP_013655832.1">
    <property type="nucleotide sequence ID" value="NC_015275.1"/>
</dbReference>